<gene>
    <name evidence="1" type="ORF">mMyoMyo1_009218</name>
</gene>
<name>A0A7J7T5Y3_MYOMY</name>
<accession>A0A7J7T5Y3</accession>
<evidence type="ECO:0000313" key="1">
    <source>
        <dbReference type="EMBL" id="KAF6296116.1"/>
    </source>
</evidence>
<keyword evidence="2" id="KW-1185">Reference proteome</keyword>
<dbReference type="AlphaFoldDB" id="A0A7J7T5Y3"/>
<protein>
    <submittedName>
        <fullName evidence="1">Uncharacterized protein</fullName>
    </submittedName>
</protein>
<organism evidence="1 2">
    <name type="scientific">Myotis myotis</name>
    <name type="common">Greater mouse-eared bat</name>
    <name type="synonym">Vespertilio myotis</name>
    <dbReference type="NCBI Taxonomy" id="51298"/>
    <lineage>
        <taxon>Eukaryota</taxon>
        <taxon>Metazoa</taxon>
        <taxon>Chordata</taxon>
        <taxon>Craniata</taxon>
        <taxon>Vertebrata</taxon>
        <taxon>Euteleostomi</taxon>
        <taxon>Mammalia</taxon>
        <taxon>Eutheria</taxon>
        <taxon>Laurasiatheria</taxon>
        <taxon>Chiroptera</taxon>
        <taxon>Yangochiroptera</taxon>
        <taxon>Vespertilionidae</taxon>
        <taxon>Myotis</taxon>
    </lineage>
</organism>
<sequence>MAEGAVATANPACLGLTLPGAAEAAVALLGAGSRALCQTLSWPLEVLGCSLREQRATPPPAFVWCGLERGLPLSRKPSERHPVPWGLGWKLFGRTAQGGSPTHHPVCLSSEAWSGSDCPILTQPSCVSAAPCPLSVQGQLRSSLVCLTAISPASPSHHF</sequence>
<dbReference type="EMBL" id="JABWUV010000017">
    <property type="protein sequence ID" value="KAF6296116.1"/>
    <property type="molecule type" value="Genomic_DNA"/>
</dbReference>
<dbReference type="Proteomes" id="UP000527355">
    <property type="component" value="Unassembled WGS sequence"/>
</dbReference>
<reference evidence="1 2" key="1">
    <citation type="journal article" date="2020" name="Nature">
        <title>Six reference-quality genomes reveal evolution of bat adaptations.</title>
        <authorList>
            <person name="Jebb D."/>
            <person name="Huang Z."/>
            <person name="Pippel M."/>
            <person name="Hughes G.M."/>
            <person name="Lavrichenko K."/>
            <person name="Devanna P."/>
            <person name="Winkler S."/>
            <person name="Jermiin L.S."/>
            <person name="Skirmuntt E.C."/>
            <person name="Katzourakis A."/>
            <person name="Burkitt-Gray L."/>
            <person name="Ray D.A."/>
            <person name="Sullivan K.A.M."/>
            <person name="Roscito J.G."/>
            <person name="Kirilenko B.M."/>
            <person name="Davalos L.M."/>
            <person name="Corthals A.P."/>
            <person name="Power M.L."/>
            <person name="Jones G."/>
            <person name="Ransome R.D."/>
            <person name="Dechmann D.K.N."/>
            <person name="Locatelli A.G."/>
            <person name="Puechmaille S.J."/>
            <person name="Fedrigo O."/>
            <person name="Jarvis E.D."/>
            <person name="Hiller M."/>
            <person name="Vernes S.C."/>
            <person name="Myers E.W."/>
            <person name="Teeling E.C."/>
        </authorList>
    </citation>
    <scope>NUCLEOTIDE SEQUENCE [LARGE SCALE GENOMIC DNA]</scope>
    <source>
        <strain evidence="1">MMyoMyo1</strain>
        <tissue evidence="1">Flight muscle</tissue>
    </source>
</reference>
<comment type="caution">
    <text evidence="1">The sequence shown here is derived from an EMBL/GenBank/DDBJ whole genome shotgun (WGS) entry which is preliminary data.</text>
</comment>
<proteinExistence type="predicted"/>
<evidence type="ECO:0000313" key="2">
    <source>
        <dbReference type="Proteomes" id="UP000527355"/>
    </source>
</evidence>